<evidence type="ECO:0000256" key="2">
    <source>
        <dbReference type="ARBA" id="ARBA00022737"/>
    </source>
</evidence>
<dbReference type="InParanoid" id="B8BSV5"/>
<dbReference type="InterPro" id="IPR032675">
    <property type="entry name" value="LRR_dom_sf"/>
</dbReference>
<proteinExistence type="predicted"/>
<reference evidence="3 4" key="2">
    <citation type="journal article" date="2008" name="Nature">
        <title>The Phaeodactylum genome reveals the evolutionary history of diatom genomes.</title>
        <authorList>
            <person name="Bowler C."/>
            <person name="Allen A.E."/>
            <person name="Badger J.H."/>
            <person name="Grimwood J."/>
            <person name="Jabbari K."/>
            <person name="Kuo A."/>
            <person name="Maheswari U."/>
            <person name="Martens C."/>
            <person name="Maumus F."/>
            <person name="Otillar R.P."/>
            <person name="Rayko E."/>
            <person name="Salamov A."/>
            <person name="Vandepoele K."/>
            <person name="Beszteri B."/>
            <person name="Gruber A."/>
            <person name="Heijde M."/>
            <person name="Katinka M."/>
            <person name="Mock T."/>
            <person name="Valentin K."/>
            <person name="Verret F."/>
            <person name="Berges J.A."/>
            <person name="Brownlee C."/>
            <person name="Cadoret J.P."/>
            <person name="Chiovitti A."/>
            <person name="Choi C.J."/>
            <person name="Coesel S."/>
            <person name="De Martino A."/>
            <person name="Detter J.C."/>
            <person name="Durkin C."/>
            <person name="Falciatore A."/>
            <person name="Fournet J."/>
            <person name="Haruta M."/>
            <person name="Huysman M.J."/>
            <person name="Jenkins B.D."/>
            <person name="Jiroutova K."/>
            <person name="Jorgensen R.E."/>
            <person name="Joubert Y."/>
            <person name="Kaplan A."/>
            <person name="Kroger N."/>
            <person name="Kroth P.G."/>
            <person name="La Roche J."/>
            <person name="Lindquist E."/>
            <person name="Lommer M."/>
            <person name="Martin-Jezequel V."/>
            <person name="Lopez P.J."/>
            <person name="Lucas S."/>
            <person name="Mangogna M."/>
            <person name="McGinnis K."/>
            <person name="Medlin L.K."/>
            <person name="Montsant A."/>
            <person name="Oudot-Le Secq M.P."/>
            <person name="Napoli C."/>
            <person name="Obornik M."/>
            <person name="Parker M.S."/>
            <person name="Petit J.L."/>
            <person name="Porcel B.M."/>
            <person name="Poulsen N."/>
            <person name="Robison M."/>
            <person name="Rychlewski L."/>
            <person name="Rynearson T.A."/>
            <person name="Schmutz J."/>
            <person name="Shapiro H."/>
            <person name="Siaut M."/>
            <person name="Stanley M."/>
            <person name="Sussman M.R."/>
            <person name="Taylor A.R."/>
            <person name="Vardi A."/>
            <person name="von Dassow P."/>
            <person name="Vyverman W."/>
            <person name="Willis A."/>
            <person name="Wyrwicz L.S."/>
            <person name="Rokhsar D.S."/>
            <person name="Weissenbach J."/>
            <person name="Armbrust E.V."/>
            <person name="Green B.R."/>
            <person name="Van de Peer Y."/>
            <person name="Grigoriev I.V."/>
        </authorList>
    </citation>
    <scope>NUCLEOTIDE SEQUENCE [LARGE SCALE GENOMIC DNA]</scope>
    <source>
        <strain evidence="3 4">CCMP1335</strain>
    </source>
</reference>
<dbReference type="GeneID" id="7442871"/>
<dbReference type="PANTHER" id="PTHR48051:SF1">
    <property type="entry name" value="RAS SUPPRESSOR PROTEIN 1"/>
    <property type="match status" value="1"/>
</dbReference>
<evidence type="ECO:0000313" key="3">
    <source>
        <dbReference type="EMBL" id="EED96191.1"/>
    </source>
</evidence>
<evidence type="ECO:0000313" key="4">
    <source>
        <dbReference type="Proteomes" id="UP000001449"/>
    </source>
</evidence>
<dbReference type="OMA" id="FHANSRI"/>
<keyword evidence="2" id="KW-0677">Repeat</keyword>
<dbReference type="RefSeq" id="XP_002286550.1">
    <property type="nucleotide sequence ID" value="XM_002286514.1"/>
</dbReference>
<dbReference type="SUPFAM" id="SSF52058">
    <property type="entry name" value="L domain-like"/>
    <property type="match status" value="1"/>
</dbReference>
<dbReference type="STRING" id="35128.B8BSV5"/>
<evidence type="ECO:0008006" key="5">
    <source>
        <dbReference type="Google" id="ProtNLM"/>
    </source>
</evidence>
<keyword evidence="4" id="KW-1185">Reference proteome</keyword>
<keyword evidence="1" id="KW-0433">Leucine-rich repeat</keyword>
<dbReference type="PANTHER" id="PTHR48051">
    <property type="match status" value="1"/>
</dbReference>
<dbReference type="PaxDb" id="35128-Thaps935"/>
<name>B8BSV5_THAPS</name>
<dbReference type="KEGG" id="tps:THAPSDRAFT_935"/>
<accession>B8BSV5</accession>
<gene>
    <name evidence="3" type="ORF">THAPSDRAFT_935</name>
</gene>
<dbReference type="Gene3D" id="3.80.10.10">
    <property type="entry name" value="Ribonuclease Inhibitor"/>
    <property type="match status" value="1"/>
</dbReference>
<reference evidence="3 4" key="1">
    <citation type="journal article" date="2004" name="Science">
        <title>The genome of the diatom Thalassiosira pseudonana: ecology, evolution, and metabolism.</title>
        <authorList>
            <person name="Armbrust E.V."/>
            <person name="Berges J.A."/>
            <person name="Bowler C."/>
            <person name="Green B.R."/>
            <person name="Martinez D."/>
            <person name="Putnam N.H."/>
            <person name="Zhou S."/>
            <person name="Allen A.E."/>
            <person name="Apt K.E."/>
            <person name="Bechner M."/>
            <person name="Brzezinski M.A."/>
            <person name="Chaal B.K."/>
            <person name="Chiovitti A."/>
            <person name="Davis A.K."/>
            <person name="Demarest M.S."/>
            <person name="Detter J.C."/>
            <person name="Glavina T."/>
            <person name="Goodstein D."/>
            <person name="Hadi M.Z."/>
            <person name="Hellsten U."/>
            <person name="Hildebrand M."/>
            <person name="Jenkins B.D."/>
            <person name="Jurka J."/>
            <person name="Kapitonov V.V."/>
            <person name="Kroger N."/>
            <person name="Lau W.W."/>
            <person name="Lane T.W."/>
            <person name="Larimer F.W."/>
            <person name="Lippmeier J.C."/>
            <person name="Lucas S."/>
            <person name="Medina M."/>
            <person name="Montsant A."/>
            <person name="Obornik M."/>
            <person name="Parker M.S."/>
            <person name="Palenik B."/>
            <person name="Pazour G.J."/>
            <person name="Richardson P.M."/>
            <person name="Rynearson T.A."/>
            <person name="Saito M.A."/>
            <person name="Schwartz D.C."/>
            <person name="Thamatrakoln K."/>
            <person name="Valentin K."/>
            <person name="Vardi A."/>
            <person name="Wilkerson F.P."/>
            <person name="Rokhsar D.S."/>
        </authorList>
    </citation>
    <scope>NUCLEOTIDE SEQUENCE [LARGE SCALE GENOMIC DNA]</scope>
    <source>
        <strain evidence="3 4">CCMP1335</strain>
    </source>
</reference>
<dbReference type="InterPro" id="IPR001611">
    <property type="entry name" value="Leu-rich_rpt"/>
</dbReference>
<dbReference type="EMBL" id="CM000638">
    <property type="protein sequence ID" value="EED96191.1"/>
    <property type="molecule type" value="Genomic_DNA"/>
</dbReference>
<evidence type="ECO:0000256" key="1">
    <source>
        <dbReference type="ARBA" id="ARBA00022614"/>
    </source>
</evidence>
<protein>
    <recommendedName>
        <fullName evidence="5">Leucine rich repeat protein</fullName>
    </recommendedName>
</protein>
<dbReference type="eggNOG" id="KOG0619">
    <property type="taxonomic scope" value="Eukaryota"/>
</dbReference>
<organism evidence="3 4">
    <name type="scientific">Thalassiosira pseudonana</name>
    <name type="common">Marine diatom</name>
    <name type="synonym">Cyclotella nana</name>
    <dbReference type="NCBI Taxonomy" id="35128"/>
    <lineage>
        <taxon>Eukaryota</taxon>
        <taxon>Sar</taxon>
        <taxon>Stramenopiles</taxon>
        <taxon>Ochrophyta</taxon>
        <taxon>Bacillariophyta</taxon>
        <taxon>Coscinodiscophyceae</taxon>
        <taxon>Thalassiosirophycidae</taxon>
        <taxon>Thalassiosirales</taxon>
        <taxon>Thalassiosiraceae</taxon>
        <taxon>Thalassiosira</taxon>
    </lineage>
</organism>
<dbReference type="InterPro" id="IPR050216">
    <property type="entry name" value="LRR_domain-containing"/>
</dbReference>
<dbReference type="AlphaFoldDB" id="B8BSV5"/>
<dbReference type="HOGENOM" id="CLU_1087678_0_0_1"/>
<dbReference type="GO" id="GO:0005737">
    <property type="term" value="C:cytoplasm"/>
    <property type="evidence" value="ECO:0000318"/>
    <property type="project" value="GO_Central"/>
</dbReference>
<sequence>MEEYDDLATGPVGGSLNLSHNSWKKLPLELNDFSSTITHLELSNNQLSAIPEAIGNLILLQQLDVSLNQIESIDSAIGKCIRLRKLNVEKNRIEFFPDKLADCIVLEEVLARNNKLNALPQGLEDLIVIAKIDVRNNNLLSIPFKLCRVPTLNQLLCDGNPKLAVAPVNMRSDSKLLLWCLEMQQKFKDVIVPKSTQRDELQIKSDQLHTDIFHANSRIQQLENEISDLEWERPDQYIRWKTRIMEYVVFILEKLRQLWDAVKQSFWKWWN</sequence>
<dbReference type="Proteomes" id="UP000001449">
    <property type="component" value="Chromosome 1"/>
</dbReference>
<dbReference type="Pfam" id="PF00560">
    <property type="entry name" value="LRR_1"/>
    <property type="match status" value="1"/>
</dbReference>